<sequence>MDSSWATTPTELAKDAPNTTPCRRKSLRSLFGSLKARRHSNTRTTEFDFTTTSPQSPQTPTRKKSTWSLFGSIRHRTIEFPPETRNLENCPIAACTSAHPVYENAPEVRRRKSLADVFENISPRRSIRRRLSKATNLPQIHVEHRKHDSVNGQYSEFPTPPRNYIDGSIITNTGPSVFDRQLDSSDKCDDSEENADIWGFKMERRLYEFKLRQADIIAQQDQDRSVESCKSSDPPCVFNTEQDAGPSNLFNSTPMPRSSVRQKDTTLDLADTFVDPGFSDHDEISIESSGTTLFEAGYDSDVHIELDKPQAQSQGTRTPDSYLQGLITAYSDQEMATEISHDPLSRLRRGQGDIGSHFSKFSESPSPEKRKPALPTDFLKDVSPVMLDRSRDCLATAHTPEIPAESSNPANSKISHNSVFATRPRNVALLDSLGSESLAPTNYQNAFLMPFGLDTSEVKRMMELGAQVTSHARSNRINRPSIYSSEVENTNTGIKLFQDSILEQSLALRDLDTAQPNVPTLDEVEGSSNLEHMSQISFLAVDGSAESWYSGNEDKAFEVRQRRPSLNSIPVVLPPTSVGTMQSKFYAPIIAARENLLRDSEAKALDQWEYDVEKRAFRIRRASDATRPATTNYQDLWSVLKLAMDQDNSDTCSEPDSGFAYNKDHFETQLDSKEVYQEECLNKANEEAAGPYEADDEDEMSDFFYESDENLSNLGSELPDSRKWHFESAQRYRFNDRELREAAPNEVVLLTLEDADLSPDPIGPTRIWFNLGDRHNKQKAVTSGPEEGKICCSSTAPEITNDNGTDTASDPENDRMDAGGNGRDFYEETGLRSSLSRKSGGKLTLWKRRSASQLRNKYMIYRRYGKKTSSPGIDASTQRNSESYRAATRPGGPTSLSLPASQMSQKRKDPGRLMAGRSSNGYIYGRRESSTSDSFYARLDPEEAEMNREIATRLPQTPKKVIERVLTPEFDESYANMDVPLSHISSWNFDNTNSLEAFRYWRGTKGKYHRSISPASSSGSSLEFPRYNTFVDLLAEGQDLDHKAQQEITPTPAPSMDNLFWDRNVKEENESRFGTGSNDEDMDYDQASYMSDTVEVPTVLDLDPSYGFPRYDRYVSESESSILSVNTDTAEGAIKSEVPPYVSKTCGCQQGRRARFANNCENHHIFSEESEFLSGDDRGFENSLALREIINAPTSTAIEKVPKHLEFFRVTKNIDGSVTLRDLNLRPVGRLLRQSRLPVHKSVPKAPVSAPQPCSKKPHHSKPGILRGPAFILPLTNKKNLPLRSPRLMTPSGRIYMPADECKPRVPVSEAETDESSDFGEPLKKVENHHQARVDKAGVRLMI</sequence>
<proteinExistence type="predicted"/>
<feature type="compositionally biased region" description="Polar residues" evidence="1">
    <location>
        <begin position="1"/>
        <end position="10"/>
    </location>
</feature>
<feature type="region of interest" description="Disordered" evidence="1">
    <location>
        <begin position="346"/>
        <end position="375"/>
    </location>
</feature>
<name>A0ABR4PRA9_9HELO</name>
<dbReference type="Proteomes" id="UP001629113">
    <property type="component" value="Unassembled WGS sequence"/>
</dbReference>
<accession>A0ABR4PRA9</accession>
<dbReference type="EMBL" id="JBFCZG010000002">
    <property type="protein sequence ID" value="KAL3425882.1"/>
    <property type="molecule type" value="Genomic_DNA"/>
</dbReference>
<evidence type="ECO:0000313" key="3">
    <source>
        <dbReference type="Proteomes" id="UP001629113"/>
    </source>
</evidence>
<feature type="region of interest" description="Disordered" evidence="1">
    <location>
        <begin position="779"/>
        <end position="843"/>
    </location>
</feature>
<feature type="region of interest" description="Disordered" evidence="1">
    <location>
        <begin position="865"/>
        <end position="923"/>
    </location>
</feature>
<feature type="compositionally biased region" description="Low complexity" evidence="1">
    <location>
        <begin position="831"/>
        <end position="843"/>
    </location>
</feature>
<reference evidence="2 3" key="1">
    <citation type="submission" date="2024-06" db="EMBL/GenBank/DDBJ databases">
        <title>Complete genome of Phlyctema vagabunda strain 19-DSS-EL-015.</title>
        <authorList>
            <person name="Fiorenzani C."/>
        </authorList>
    </citation>
    <scope>NUCLEOTIDE SEQUENCE [LARGE SCALE GENOMIC DNA]</scope>
    <source>
        <strain evidence="2 3">19-DSS-EL-015</strain>
    </source>
</reference>
<comment type="caution">
    <text evidence="2">The sequence shown here is derived from an EMBL/GenBank/DDBJ whole genome shotgun (WGS) entry which is preliminary data.</text>
</comment>
<feature type="compositionally biased region" description="Polar residues" evidence="1">
    <location>
        <begin position="867"/>
        <end position="883"/>
    </location>
</feature>
<feature type="region of interest" description="Disordered" evidence="1">
    <location>
        <begin position="1242"/>
        <end position="1263"/>
    </location>
</feature>
<gene>
    <name evidence="2" type="ORF">PVAG01_02673</name>
</gene>
<feature type="region of interest" description="Disordered" evidence="1">
    <location>
        <begin position="1"/>
        <end position="66"/>
    </location>
</feature>
<evidence type="ECO:0000313" key="2">
    <source>
        <dbReference type="EMBL" id="KAL3425882.1"/>
    </source>
</evidence>
<protein>
    <submittedName>
        <fullName evidence="2">Uncharacterized protein</fullName>
    </submittedName>
</protein>
<feature type="compositionally biased region" description="Polar residues" evidence="1">
    <location>
        <begin position="894"/>
        <end position="904"/>
    </location>
</feature>
<organism evidence="2 3">
    <name type="scientific">Phlyctema vagabunda</name>
    <dbReference type="NCBI Taxonomy" id="108571"/>
    <lineage>
        <taxon>Eukaryota</taxon>
        <taxon>Fungi</taxon>
        <taxon>Dikarya</taxon>
        <taxon>Ascomycota</taxon>
        <taxon>Pezizomycotina</taxon>
        <taxon>Leotiomycetes</taxon>
        <taxon>Helotiales</taxon>
        <taxon>Dermateaceae</taxon>
        <taxon>Phlyctema</taxon>
    </lineage>
</organism>
<evidence type="ECO:0000256" key="1">
    <source>
        <dbReference type="SAM" id="MobiDB-lite"/>
    </source>
</evidence>
<feature type="compositionally biased region" description="Polar residues" evidence="1">
    <location>
        <begin position="792"/>
        <end position="810"/>
    </location>
</feature>
<feature type="compositionally biased region" description="Low complexity" evidence="1">
    <location>
        <begin position="42"/>
        <end position="60"/>
    </location>
</feature>
<feature type="region of interest" description="Disordered" evidence="1">
    <location>
        <begin position="220"/>
        <end position="261"/>
    </location>
</feature>
<keyword evidence="3" id="KW-1185">Reference proteome</keyword>